<keyword evidence="3" id="KW-1185">Reference proteome</keyword>
<dbReference type="Pfam" id="PF12766">
    <property type="entry name" value="Pyridox_oxase_2"/>
    <property type="match status" value="1"/>
</dbReference>
<accession>A0AAD5YJA4</accession>
<dbReference type="InterPro" id="IPR012349">
    <property type="entry name" value="Split_barrel_FMN-bd"/>
</dbReference>
<proteinExistence type="predicted"/>
<dbReference type="GO" id="GO:0010181">
    <property type="term" value="F:FMN binding"/>
    <property type="evidence" value="ECO:0007669"/>
    <property type="project" value="InterPro"/>
</dbReference>
<dbReference type="InterPro" id="IPR024624">
    <property type="entry name" value="Pyridox_Oxase_Alr4036_FMN-bd"/>
</dbReference>
<gene>
    <name evidence="2" type="ORF">NLI96_g5112</name>
</gene>
<dbReference type="Proteomes" id="UP001212997">
    <property type="component" value="Unassembled WGS sequence"/>
</dbReference>
<protein>
    <recommendedName>
        <fullName evidence="1">Pyridoxamine 5'-phosphate oxidase Alr4036 family FMN-binding domain-containing protein</fullName>
    </recommendedName>
</protein>
<dbReference type="AlphaFoldDB" id="A0AAD5YJA4"/>
<name>A0AAD5YJA4_9APHY</name>
<evidence type="ECO:0000313" key="2">
    <source>
        <dbReference type="EMBL" id="KAJ3485225.1"/>
    </source>
</evidence>
<comment type="caution">
    <text evidence="2">The sequence shown here is derived from an EMBL/GenBank/DDBJ whole genome shotgun (WGS) entry which is preliminary data.</text>
</comment>
<dbReference type="SUPFAM" id="SSF50475">
    <property type="entry name" value="FMN-binding split barrel"/>
    <property type="match status" value="1"/>
</dbReference>
<dbReference type="Gene3D" id="2.30.110.10">
    <property type="entry name" value="Electron Transport, Fmn-binding Protein, Chain A"/>
    <property type="match status" value="1"/>
</dbReference>
<dbReference type="EMBL" id="JANAWD010000160">
    <property type="protein sequence ID" value="KAJ3485225.1"/>
    <property type="molecule type" value="Genomic_DNA"/>
</dbReference>
<dbReference type="PANTHER" id="PTHR28243">
    <property type="entry name" value="AGL049CP"/>
    <property type="match status" value="1"/>
</dbReference>
<evidence type="ECO:0000313" key="3">
    <source>
        <dbReference type="Proteomes" id="UP001212997"/>
    </source>
</evidence>
<sequence>MSKVYQIATIDSNNIPHVRSHVSRGILYPKGSPSLPILLTSTDIRTAKVTQMLSNSRVELAWWMEGSQEQFRVNGRAYIIPPPSHPFHTMQSFPPGSSLEKLTQRGADDSDYTTSEGGYDWEKKRREVFNAMSPGMKASWATPPPGTVLKSYDEANSWPSTLPRLEEADNDEDRKTLEYALGNFALVLIDPLEVDWVQLGIKPNRRTKFTRNESLGDGDEWTEEITIP</sequence>
<dbReference type="PANTHER" id="PTHR28243:SF1">
    <property type="entry name" value="PYRIDOXAMINE 5'-PHOSPHATE OXIDASE ALR4036 FAMILY FMN-BINDING DOMAIN-CONTAINING PROTEIN"/>
    <property type="match status" value="1"/>
</dbReference>
<evidence type="ECO:0000259" key="1">
    <source>
        <dbReference type="Pfam" id="PF12766"/>
    </source>
</evidence>
<organism evidence="2 3">
    <name type="scientific">Meripilus lineatus</name>
    <dbReference type="NCBI Taxonomy" id="2056292"/>
    <lineage>
        <taxon>Eukaryota</taxon>
        <taxon>Fungi</taxon>
        <taxon>Dikarya</taxon>
        <taxon>Basidiomycota</taxon>
        <taxon>Agaricomycotina</taxon>
        <taxon>Agaricomycetes</taxon>
        <taxon>Polyporales</taxon>
        <taxon>Meripilaceae</taxon>
        <taxon>Meripilus</taxon>
    </lineage>
</organism>
<reference evidence="2" key="1">
    <citation type="submission" date="2022-07" db="EMBL/GenBank/DDBJ databases">
        <title>Genome Sequence of Physisporinus lineatus.</title>
        <authorList>
            <person name="Buettner E."/>
        </authorList>
    </citation>
    <scope>NUCLEOTIDE SEQUENCE</scope>
    <source>
        <strain evidence="2">VT162</strain>
    </source>
</reference>
<feature type="domain" description="Pyridoxamine 5'-phosphate oxidase Alr4036 family FMN-binding" evidence="1">
    <location>
        <begin position="2"/>
        <end position="80"/>
    </location>
</feature>